<dbReference type="Gene3D" id="1.20.930.70">
    <property type="match status" value="1"/>
</dbReference>
<protein>
    <submittedName>
        <fullName evidence="4">Fatty acid synthase subunit alpha</fullName>
    </submittedName>
</protein>
<dbReference type="PANTHER" id="PTHR10982">
    <property type="entry name" value="MALONYL COA-ACYL CARRIER PROTEIN TRANSACYLASE"/>
    <property type="match status" value="1"/>
</dbReference>
<dbReference type="PANTHER" id="PTHR10982:SF21">
    <property type="entry name" value="FATTY ACID SYNTHASE SUBUNIT BETA"/>
    <property type="match status" value="1"/>
</dbReference>
<dbReference type="Gene3D" id="3.20.20.70">
    <property type="entry name" value="Aldolase class I"/>
    <property type="match status" value="1"/>
</dbReference>
<dbReference type="GO" id="GO:0006633">
    <property type="term" value="P:fatty acid biosynthetic process"/>
    <property type="evidence" value="ECO:0007669"/>
    <property type="project" value="InterPro"/>
</dbReference>
<dbReference type="GO" id="GO:0005835">
    <property type="term" value="C:fatty acid synthase complex"/>
    <property type="evidence" value="ECO:0007669"/>
    <property type="project" value="InterPro"/>
</dbReference>
<dbReference type="Gene3D" id="6.20.240.10">
    <property type="match status" value="1"/>
</dbReference>
<dbReference type="InterPro" id="IPR050830">
    <property type="entry name" value="Fungal_FAS"/>
</dbReference>
<dbReference type="AlphaFoldDB" id="A0A2P4X898"/>
<reference evidence="4 5" key="1">
    <citation type="journal article" date="2017" name="Genome Biol. Evol.">
        <title>Phytophthora megakarya and P. palmivora, closely related causal agents of cacao black pod rot, underwent increases in genome sizes and gene numbers by different mechanisms.</title>
        <authorList>
            <person name="Ali S.S."/>
            <person name="Shao J."/>
            <person name="Lary D.J."/>
            <person name="Kronmiller B."/>
            <person name="Shen D."/>
            <person name="Strem M.D."/>
            <person name="Amoako-Attah I."/>
            <person name="Akrofi A.Y."/>
            <person name="Begoude B.A."/>
            <person name="Ten Hoopen G.M."/>
            <person name="Coulibaly K."/>
            <person name="Kebe B.I."/>
            <person name="Melnick R.L."/>
            <person name="Guiltinan M.J."/>
            <person name="Tyler B.M."/>
            <person name="Meinhardt L.W."/>
            <person name="Bailey B.A."/>
        </authorList>
    </citation>
    <scope>NUCLEOTIDE SEQUENCE [LARGE SCALE GENOMIC DNA]</scope>
    <source>
        <strain evidence="5">sbr112.9</strain>
    </source>
</reference>
<evidence type="ECO:0000259" key="2">
    <source>
        <dbReference type="Pfam" id="PF08354"/>
    </source>
</evidence>
<dbReference type="InterPro" id="IPR013785">
    <property type="entry name" value="Aldolase_TIM"/>
</dbReference>
<dbReference type="Pfam" id="PF16073">
    <property type="entry name" value="SAT"/>
    <property type="match status" value="1"/>
</dbReference>
<accession>A0A2P4X898</accession>
<gene>
    <name evidence="4" type="ORF">PHPALM_29186</name>
</gene>
<dbReference type="OrthoDB" id="4251012at2759"/>
<dbReference type="InterPro" id="IPR001227">
    <property type="entry name" value="Ac_transferase_dom_sf"/>
</dbReference>
<comment type="caution">
    <text evidence="4">The sequence shown here is derived from an EMBL/GenBank/DDBJ whole genome shotgun (WGS) entry which is preliminary data.</text>
</comment>
<dbReference type="GO" id="GO:0004318">
    <property type="term" value="F:enoyl-[acyl-carrier-protein] reductase (NADH) activity"/>
    <property type="evidence" value="ECO:0007669"/>
    <property type="project" value="InterPro"/>
</dbReference>
<feature type="domain" description="Fatty acid synthase beta subunit AflB /Fas1-like central" evidence="2">
    <location>
        <begin position="601"/>
        <end position="828"/>
    </location>
</feature>
<dbReference type="Gene3D" id="3.40.366.10">
    <property type="entry name" value="Malonyl-Coenzyme A Acyl Carrier Protein, domain 2"/>
    <property type="match status" value="2"/>
</dbReference>
<name>A0A2P4X898_9STRA</name>
<dbReference type="SUPFAM" id="SSF52151">
    <property type="entry name" value="FabD/lysophospholipase-like"/>
    <property type="match status" value="1"/>
</dbReference>
<keyword evidence="1" id="KW-0808">Transferase</keyword>
<dbReference type="InterPro" id="IPR032088">
    <property type="entry name" value="SAT"/>
</dbReference>
<keyword evidence="5" id="KW-1185">Reference proteome</keyword>
<evidence type="ECO:0000313" key="4">
    <source>
        <dbReference type="EMBL" id="POM61756.1"/>
    </source>
</evidence>
<dbReference type="GO" id="GO:0004312">
    <property type="term" value="F:fatty acid synthase activity"/>
    <property type="evidence" value="ECO:0007669"/>
    <property type="project" value="InterPro"/>
</dbReference>
<dbReference type="InterPro" id="IPR003965">
    <property type="entry name" value="Fatty_acid_synthase"/>
</dbReference>
<proteinExistence type="predicted"/>
<dbReference type="InterPro" id="IPR016035">
    <property type="entry name" value="Acyl_Trfase/lysoPLipase"/>
</dbReference>
<dbReference type="Pfam" id="PF08354">
    <property type="entry name" value="Fas1-AflB-like_hel"/>
    <property type="match status" value="1"/>
</dbReference>
<sequence>MTKTASTEMTKLASAVNIGKYKFIPEFGGQGSSYWKELQTLYAASETNTTRAFIGTAAQALLEESSTEEAKASVAFEATIDVHNWLKSLEIGDAPADLALDRVYFSMPLLVLTQCANYLSFLETAGVTHESVVKNSTTAVGHSQGVVSAVIFSAAKTAQEFVEIGVSVLRYMFWQGLRAQETYQNLLTQYKQDGKKIENASPMLAVRGLQKEHVLKAIEVAKRRTKSPDLQLSLINAPDMMNVTGFPATLTLLKQALEGLFAKPDSNQTRIPHSQRKPTGSLSFLPLSAPFHTPLLNDAKPKLVQDGQRKCEINGNQLQVPVYATTAEATNLQTVENVIDELINMQLLQLVDWTGTWAKISKHHSNATHILEFGPDLGVAKLSNKPAECCGIKVVIATPKYPVMKSSTKYTPVIGLQQFIDAAPTFTPVEATWAKKFGPKVTESGKLYNRFTRTLNKPPVMVAGMTPTTSLEGVDLVAAIQNAGFHGELAAGGLSRPNIFEDAVNELVSKIKPGLGIAINMLYLNAKQWGFQFPMVLRMRRSGVPIESITIGAGIPTMERALEMMSQLEAVGIKVVCFKPGSVDGIHAVLEIAAAVPTMNVMLQWTGGRAGGHHSFEDFHQPMEETYAAIRRVPNVLLVVGSGFGNWEDSKQYLTGEWSLARGHLHKMPADGILLGSRVMVAKEAATAPDVKKLLVDTPGIESELEWETSYTGAVGGVITVTSELGEPIHVVANRCALLWKEFDDKYFSIPREQVELALRLNKKDIIKRLNADFQKPYFGCKRNAETGESIPADLEEMSYGDVLTRMVDLTYVEVEGKPHRWVHDTYFS</sequence>
<evidence type="ECO:0000313" key="5">
    <source>
        <dbReference type="Proteomes" id="UP000237271"/>
    </source>
</evidence>
<organism evidence="4 5">
    <name type="scientific">Phytophthora palmivora</name>
    <dbReference type="NCBI Taxonomy" id="4796"/>
    <lineage>
        <taxon>Eukaryota</taxon>
        <taxon>Sar</taxon>
        <taxon>Stramenopiles</taxon>
        <taxon>Oomycota</taxon>
        <taxon>Peronosporomycetes</taxon>
        <taxon>Peronosporales</taxon>
        <taxon>Peronosporaceae</taxon>
        <taxon>Phytophthora</taxon>
    </lineage>
</organism>
<feature type="non-terminal residue" evidence="4">
    <location>
        <position position="829"/>
    </location>
</feature>
<feature type="domain" description="Starter acyltransferase (SAT)" evidence="3">
    <location>
        <begin position="27"/>
        <end position="276"/>
    </location>
</feature>
<dbReference type="SUPFAM" id="SSF51412">
    <property type="entry name" value="Inosine monophosphate dehydrogenase (IMPDH)"/>
    <property type="match status" value="1"/>
</dbReference>
<evidence type="ECO:0000259" key="3">
    <source>
        <dbReference type="Pfam" id="PF16073"/>
    </source>
</evidence>
<dbReference type="PRINTS" id="PR01483">
    <property type="entry name" value="FASYNTHASE"/>
</dbReference>
<dbReference type="InterPro" id="IPR013565">
    <property type="entry name" value="Fas1/AflB-like_central"/>
</dbReference>
<dbReference type="EMBL" id="NCKW01015806">
    <property type="protein sequence ID" value="POM61756.1"/>
    <property type="molecule type" value="Genomic_DNA"/>
</dbReference>
<dbReference type="Proteomes" id="UP000237271">
    <property type="component" value="Unassembled WGS sequence"/>
</dbReference>
<evidence type="ECO:0000256" key="1">
    <source>
        <dbReference type="ARBA" id="ARBA00022679"/>
    </source>
</evidence>